<dbReference type="RefSeq" id="WP_184290398.1">
    <property type="nucleotide sequence ID" value="NZ_JACHJO010000005.1"/>
</dbReference>
<evidence type="ECO:0000313" key="3">
    <source>
        <dbReference type="Proteomes" id="UP000536604"/>
    </source>
</evidence>
<organism evidence="2 3">
    <name type="scientific">Nocardiopsis algeriensis</name>
    <dbReference type="NCBI Taxonomy" id="1478215"/>
    <lineage>
        <taxon>Bacteria</taxon>
        <taxon>Bacillati</taxon>
        <taxon>Actinomycetota</taxon>
        <taxon>Actinomycetes</taxon>
        <taxon>Streptosporangiales</taxon>
        <taxon>Nocardiopsidaceae</taxon>
        <taxon>Nocardiopsis</taxon>
    </lineage>
</organism>
<protein>
    <recommendedName>
        <fullName evidence="4">CAAX prenyl protease-like protein</fullName>
    </recommendedName>
</protein>
<sequence>MYFHPPTLEPGPAALTVAAAALLLTLSEPLLAGALRKRARGAPGPNAAGTGPALWFSAAELGAVVLFAATAVRVSPADLGLNLPDLDGHTSRDLVPDGAGPLAPVVVALVLLATAAYAGLLLRERRREPRREEAAPGAAPMGEHEVGAAIAVFLCGGLATTVLQYALLYPVLALYGGPVAAVLGLAVLAGWQMWGSGPGMMAGHSLYTLLMALCYTLLFPGSLLVPAAAWCLLSYGAAGMLRRAARAPNPQGRVPLEVIMLDADGNPVRRPGE</sequence>
<keyword evidence="1" id="KW-0472">Membrane</keyword>
<comment type="caution">
    <text evidence="2">The sequence shown here is derived from an EMBL/GenBank/DDBJ whole genome shotgun (WGS) entry which is preliminary data.</text>
</comment>
<feature type="transmembrane region" description="Helical" evidence="1">
    <location>
        <begin position="206"/>
        <end position="235"/>
    </location>
</feature>
<name>A0A841IP64_9ACTN</name>
<evidence type="ECO:0000256" key="1">
    <source>
        <dbReference type="SAM" id="Phobius"/>
    </source>
</evidence>
<feature type="transmembrane region" description="Helical" evidence="1">
    <location>
        <begin position="12"/>
        <end position="32"/>
    </location>
</feature>
<proteinExistence type="predicted"/>
<dbReference type="EMBL" id="JACHJO010000005">
    <property type="protein sequence ID" value="MBB6119872.1"/>
    <property type="molecule type" value="Genomic_DNA"/>
</dbReference>
<feature type="transmembrane region" description="Helical" evidence="1">
    <location>
        <begin position="102"/>
        <end position="122"/>
    </location>
</feature>
<keyword evidence="3" id="KW-1185">Reference proteome</keyword>
<feature type="transmembrane region" description="Helical" evidence="1">
    <location>
        <begin position="53"/>
        <end position="74"/>
    </location>
</feature>
<evidence type="ECO:0008006" key="4">
    <source>
        <dbReference type="Google" id="ProtNLM"/>
    </source>
</evidence>
<evidence type="ECO:0000313" key="2">
    <source>
        <dbReference type="EMBL" id="MBB6119872.1"/>
    </source>
</evidence>
<dbReference type="Proteomes" id="UP000536604">
    <property type="component" value="Unassembled WGS sequence"/>
</dbReference>
<feature type="transmembrane region" description="Helical" evidence="1">
    <location>
        <begin position="173"/>
        <end position="194"/>
    </location>
</feature>
<reference evidence="2 3" key="1">
    <citation type="submission" date="2020-08" db="EMBL/GenBank/DDBJ databases">
        <title>Genomic Encyclopedia of Type Strains, Phase III (KMG-III): the genomes of soil and plant-associated and newly described type strains.</title>
        <authorList>
            <person name="Whitman W."/>
        </authorList>
    </citation>
    <scope>NUCLEOTIDE SEQUENCE [LARGE SCALE GENOMIC DNA]</scope>
    <source>
        <strain evidence="2 3">CECT 8712</strain>
    </source>
</reference>
<keyword evidence="1" id="KW-0812">Transmembrane</keyword>
<dbReference type="AlphaFoldDB" id="A0A841IP64"/>
<gene>
    <name evidence="2" type="ORF">FHS13_001823</name>
</gene>
<keyword evidence="1" id="KW-1133">Transmembrane helix</keyword>
<accession>A0A841IP64</accession>